<evidence type="ECO:0000256" key="5">
    <source>
        <dbReference type="ARBA" id="ARBA00023187"/>
    </source>
</evidence>
<dbReference type="PANTHER" id="PTHR12942:SF2">
    <property type="entry name" value="PRE-MRNA-SPLICING FACTOR SLU7"/>
    <property type="match status" value="1"/>
</dbReference>
<feature type="compositionally biased region" description="Basic and acidic residues" evidence="8">
    <location>
        <begin position="174"/>
        <end position="193"/>
    </location>
</feature>
<comment type="caution">
    <text evidence="10">The sequence shown here is derived from an EMBL/GenBank/DDBJ whole genome shotgun (WGS) entry which is preliminary data.</text>
</comment>
<feature type="compositionally biased region" description="Acidic residues" evidence="8">
    <location>
        <begin position="200"/>
        <end position="209"/>
    </location>
</feature>
<evidence type="ECO:0000256" key="7">
    <source>
        <dbReference type="RuleBase" id="RU367071"/>
    </source>
</evidence>
<dbReference type="GO" id="GO:0000398">
    <property type="term" value="P:mRNA splicing, via spliceosome"/>
    <property type="evidence" value="ECO:0007669"/>
    <property type="project" value="UniProtKB-UniRule"/>
</dbReference>
<dbReference type="OrthoDB" id="249612at2759"/>
<dbReference type="PANTHER" id="PTHR12942">
    <property type="entry name" value="STEP II SPLICING FACTOR SLU7"/>
    <property type="match status" value="1"/>
</dbReference>
<comment type="function">
    <text evidence="7">Involved in pre-mRNA splicing.</text>
</comment>
<evidence type="ECO:0000313" key="10">
    <source>
        <dbReference type="EMBL" id="KAJ1728360.1"/>
    </source>
</evidence>
<dbReference type="GO" id="GO:0005681">
    <property type="term" value="C:spliceosomal complex"/>
    <property type="evidence" value="ECO:0007669"/>
    <property type="project" value="UniProtKB-UniRule"/>
</dbReference>
<keyword evidence="11" id="KW-1185">Reference proteome</keyword>
<dbReference type="AlphaFoldDB" id="A0A9W7YCM6"/>
<gene>
    <name evidence="10" type="primary">SLU7</name>
    <name evidence="10" type="ORF">LPJ61_004073</name>
</gene>
<comment type="similarity">
    <text evidence="2 7">Belongs to the SLU7 family.</text>
</comment>
<evidence type="ECO:0000256" key="8">
    <source>
        <dbReference type="SAM" id="MobiDB-lite"/>
    </source>
</evidence>
<evidence type="ECO:0000256" key="2">
    <source>
        <dbReference type="ARBA" id="ARBA00007203"/>
    </source>
</evidence>
<evidence type="ECO:0000313" key="11">
    <source>
        <dbReference type="Proteomes" id="UP001143981"/>
    </source>
</evidence>
<feature type="region of interest" description="Disordered" evidence="8">
    <location>
        <begin position="1"/>
        <end position="46"/>
    </location>
</feature>
<evidence type="ECO:0000256" key="3">
    <source>
        <dbReference type="ARBA" id="ARBA00022664"/>
    </source>
</evidence>
<keyword evidence="5 7" id="KW-0508">mRNA splicing</keyword>
<comment type="subcellular location">
    <subcellularLocation>
        <location evidence="1 7">Nucleus</location>
    </subcellularLocation>
</comment>
<dbReference type="GO" id="GO:0030628">
    <property type="term" value="F:pre-mRNA 3'-splice site binding"/>
    <property type="evidence" value="ECO:0007669"/>
    <property type="project" value="UniProtKB-UniRule"/>
</dbReference>
<keyword evidence="4 7" id="KW-0747">Spliceosome</keyword>
<sequence length="418" mass="47759">MSGTYGSGRLSREDYKKQKDLEAARMAGTAPPELDEDGNEINPHIPQFMSKAPWYMDTGKLGLQHQRKADGALPTSIGESKWYQRGERVGKAPQKFRRGACENCGAMSHKTKDCMERPRKRGARWTEKNMQADEAVEVVELSYDAKRDAWNGYDPREHQKLMADWELIEEARRKRKATELDSRDKTESGDKSIEAQLGSSDEEADDDEQGNVKSKSTVRNLRIREDTAKYLRNLDPDSAYYDPKTRSMRENPYAGKGMQTAYAGDNFVRYSTEAQEVGKREVFAWEANERGNTSAHFQANPTQTALMYSEFKDKKETAKTSRQQAILQKYGGEEHLQRPPEELLRQQEAYVEYSRTGQVISGEEPAVPASRYREDVYPLNHTSVFGSWWGDGRWGYRCCRQTMKNAYCTGSAAARKQE</sequence>
<comment type="subunit">
    <text evidence="7">Associated with the spliceosome.</text>
</comment>
<keyword evidence="6 7" id="KW-0539">Nucleus</keyword>
<dbReference type="Pfam" id="PF11708">
    <property type="entry name" value="Slu7"/>
    <property type="match status" value="1"/>
</dbReference>
<dbReference type="InterPro" id="IPR039974">
    <property type="entry name" value="Splicing_factor_SLU7"/>
</dbReference>
<evidence type="ECO:0000256" key="6">
    <source>
        <dbReference type="ARBA" id="ARBA00023242"/>
    </source>
</evidence>
<name>A0A9W7YCM6_9FUNG</name>
<feature type="compositionally biased region" description="Basic and acidic residues" evidence="8">
    <location>
        <begin position="10"/>
        <end position="23"/>
    </location>
</feature>
<organism evidence="10 11">
    <name type="scientific">Coemansia biformis</name>
    <dbReference type="NCBI Taxonomy" id="1286918"/>
    <lineage>
        <taxon>Eukaryota</taxon>
        <taxon>Fungi</taxon>
        <taxon>Fungi incertae sedis</taxon>
        <taxon>Zoopagomycota</taxon>
        <taxon>Kickxellomycotina</taxon>
        <taxon>Kickxellomycetes</taxon>
        <taxon>Kickxellales</taxon>
        <taxon>Kickxellaceae</taxon>
        <taxon>Coemansia</taxon>
    </lineage>
</organism>
<proteinExistence type="inferred from homology"/>
<protein>
    <recommendedName>
        <fullName evidence="7">Pre-mRNA-splicing factor SLU7</fullName>
    </recommendedName>
</protein>
<feature type="region of interest" description="Disordered" evidence="8">
    <location>
        <begin position="174"/>
        <end position="219"/>
    </location>
</feature>
<dbReference type="EMBL" id="JANBOI010000836">
    <property type="protein sequence ID" value="KAJ1728360.1"/>
    <property type="molecule type" value="Genomic_DNA"/>
</dbReference>
<keyword evidence="3 7" id="KW-0507">mRNA processing</keyword>
<feature type="domain" description="Pre-mRNA-splicing factor SLU7" evidence="9">
    <location>
        <begin position="141"/>
        <end position="387"/>
    </location>
</feature>
<dbReference type="InterPro" id="IPR021715">
    <property type="entry name" value="Slu7_dom"/>
</dbReference>
<reference evidence="10" key="1">
    <citation type="submission" date="2022-07" db="EMBL/GenBank/DDBJ databases">
        <title>Phylogenomic reconstructions and comparative analyses of Kickxellomycotina fungi.</title>
        <authorList>
            <person name="Reynolds N.K."/>
            <person name="Stajich J.E."/>
            <person name="Barry K."/>
            <person name="Grigoriev I.V."/>
            <person name="Crous P."/>
            <person name="Smith M.E."/>
        </authorList>
    </citation>
    <scope>NUCLEOTIDE SEQUENCE</scope>
    <source>
        <strain evidence="10">BCRC 34381</strain>
    </source>
</reference>
<dbReference type="Proteomes" id="UP001143981">
    <property type="component" value="Unassembled WGS sequence"/>
</dbReference>
<evidence type="ECO:0000256" key="4">
    <source>
        <dbReference type="ARBA" id="ARBA00022728"/>
    </source>
</evidence>
<accession>A0A9W7YCM6</accession>
<evidence type="ECO:0000256" key="1">
    <source>
        <dbReference type="ARBA" id="ARBA00004123"/>
    </source>
</evidence>
<evidence type="ECO:0000259" key="9">
    <source>
        <dbReference type="Pfam" id="PF11708"/>
    </source>
</evidence>